<feature type="compositionally biased region" description="Low complexity" evidence="1">
    <location>
        <begin position="358"/>
        <end position="373"/>
    </location>
</feature>
<name>D8UGU7_VOLCA</name>
<dbReference type="AlphaFoldDB" id="D8UGU7"/>
<dbReference type="GeneID" id="9622974"/>
<feature type="region of interest" description="Disordered" evidence="1">
    <location>
        <begin position="344"/>
        <end position="405"/>
    </location>
</feature>
<dbReference type="RefSeq" id="XP_002957907.1">
    <property type="nucleotide sequence ID" value="XM_002957861.1"/>
</dbReference>
<accession>D8UGU7</accession>
<protein>
    <submittedName>
        <fullName evidence="2">Uncharacterized protein</fullName>
    </submittedName>
</protein>
<dbReference type="EMBL" id="GL378402">
    <property type="protein sequence ID" value="EFJ41043.1"/>
    <property type="molecule type" value="Genomic_DNA"/>
</dbReference>
<keyword evidence="3" id="KW-1185">Reference proteome</keyword>
<proteinExistence type="predicted"/>
<sequence>MFVAFCSLLRRYRHGNVRQHLTGGALQSAADCVKVDFSDYHGTDESASSVRAASSAAASTSFASFHSGIHTTAITSDNDYIIFGRTARHASTASEGHTARRREILRDAAQKVSPNSSWLLAYSHNIDPRQLTFRLGKRSTLHALQEGWTLYQHKFDTVAMAALLRRIRVAQCYDADFNSAAAQSLLDAMVPRLKSITLRFGKLRDTIAYLHALAKLRSPPPQAPAKGVAGLRESEFDNSAEGTVPTGAVKDGKALLGQPAELVLDLAMWATRDRTLVLQASPRRLATLLWALLRTVPQELYSSEKLQMVLDRVAYCSIRQWPNFAPEDMRIYAVAYATFGPQGAPAAASAEKGGPGGSWRRSGRSWLGSVSSWPQMPRKKSKAEGDSGDGDADPGTAKAEGSDDNIGISINRSKYDAEAKAAQRRKRNALILQVLADQLAKRVGDVLVASPQTRDLALAAHAWALQGAPKPHMPLLVKAADAAAATPRSLLPVELVLLVEALAKYGVRQPVFLDTVRQRTRGWAAGARDVASGPAAAEESAAAEPAEQLQLQQLHGRLVGAFGSLGVTL</sequence>
<dbReference type="KEGG" id="vcn:VOLCADRAFT_107849"/>
<reference evidence="2 3" key="1">
    <citation type="journal article" date="2010" name="Science">
        <title>Genomic analysis of organismal complexity in the multicellular green alga Volvox carteri.</title>
        <authorList>
            <person name="Prochnik S.E."/>
            <person name="Umen J."/>
            <person name="Nedelcu A.M."/>
            <person name="Hallmann A."/>
            <person name="Miller S.M."/>
            <person name="Nishii I."/>
            <person name="Ferris P."/>
            <person name="Kuo A."/>
            <person name="Mitros T."/>
            <person name="Fritz-Laylin L.K."/>
            <person name="Hellsten U."/>
            <person name="Chapman J."/>
            <person name="Simakov O."/>
            <person name="Rensing S.A."/>
            <person name="Terry A."/>
            <person name="Pangilinan J."/>
            <person name="Kapitonov V."/>
            <person name="Jurka J."/>
            <person name="Salamov A."/>
            <person name="Shapiro H."/>
            <person name="Schmutz J."/>
            <person name="Grimwood J."/>
            <person name="Lindquist E."/>
            <person name="Lucas S."/>
            <person name="Grigoriev I.V."/>
            <person name="Schmitt R."/>
            <person name="Kirk D."/>
            <person name="Rokhsar D.S."/>
        </authorList>
    </citation>
    <scope>NUCLEOTIDE SEQUENCE [LARGE SCALE GENOMIC DNA]</scope>
    <source>
        <strain evidence="3">f. Nagariensis / Eve</strain>
    </source>
</reference>
<evidence type="ECO:0000256" key="1">
    <source>
        <dbReference type="SAM" id="MobiDB-lite"/>
    </source>
</evidence>
<evidence type="ECO:0000313" key="3">
    <source>
        <dbReference type="Proteomes" id="UP000001058"/>
    </source>
</evidence>
<dbReference type="Proteomes" id="UP000001058">
    <property type="component" value="Unassembled WGS sequence"/>
</dbReference>
<evidence type="ECO:0000313" key="2">
    <source>
        <dbReference type="EMBL" id="EFJ41043.1"/>
    </source>
</evidence>
<organism evidence="3">
    <name type="scientific">Volvox carteri f. nagariensis</name>
    <dbReference type="NCBI Taxonomy" id="3068"/>
    <lineage>
        <taxon>Eukaryota</taxon>
        <taxon>Viridiplantae</taxon>
        <taxon>Chlorophyta</taxon>
        <taxon>core chlorophytes</taxon>
        <taxon>Chlorophyceae</taxon>
        <taxon>CS clade</taxon>
        <taxon>Chlamydomonadales</taxon>
        <taxon>Volvocaceae</taxon>
        <taxon>Volvox</taxon>
    </lineage>
</organism>
<gene>
    <name evidence="2" type="ORF">VOLCADRAFT_107849</name>
</gene>
<dbReference type="InParanoid" id="D8UGU7"/>
<dbReference type="OrthoDB" id="543357at2759"/>